<keyword evidence="4" id="KW-1185">Reference proteome</keyword>
<dbReference type="GO" id="GO:0003700">
    <property type="term" value="F:DNA-binding transcription factor activity"/>
    <property type="evidence" value="ECO:0007669"/>
    <property type="project" value="TreeGrafter"/>
</dbReference>
<accession>A0AAN1XTY0</accession>
<protein>
    <recommendedName>
        <fullName evidence="2">HTH cro/C1-type domain-containing protein</fullName>
    </recommendedName>
</protein>
<dbReference type="PROSITE" id="PS50943">
    <property type="entry name" value="HTH_CROC1"/>
    <property type="match status" value="1"/>
</dbReference>
<dbReference type="AlphaFoldDB" id="A0AAN1XTY0"/>
<organism evidence="3 4">
    <name type="scientific">Vulcanimicrobium alpinum</name>
    <dbReference type="NCBI Taxonomy" id="3016050"/>
    <lineage>
        <taxon>Bacteria</taxon>
        <taxon>Bacillati</taxon>
        <taxon>Vulcanimicrobiota</taxon>
        <taxon>Vulcanimicrobiia</taxon>
        <taxon>Vulcanimicrobiales</taxon>
        <taxon>Vulcanimicrobiaceae</taxon>
        <taxon>Vulcanimicrobium</taxon>
    </lineage>
</organism>
<dbReference type="SMART" id="SM00530">
    <property type="entry name" value="HTH_XRE"/>
    <property type="match status" value="1"/>
</dbReference>
<dbReference type="CDD" id="cd00093">
    <property type="entry name" value="HTH_XRE"/>
    <property type="match status" value="1"/>
</dbReference>
<dbReference type="RefSeq" id="WP_317996569.1">
    <property type="nucleotide sequence ID" value="NZ_AP025523.1"/>
</dbReference>
<dbReference type="GO" id="GO:0005829">
    <property type="term" value="C:cytosol"/>
    <property type="evidence" value="ECO:0007669"/>
    <property type="project" value="TreeGrafter"/>
</dbReference>
<keyword evidence="1" id="KW-0238">DNA-binding</keyword>
<evidence type="ECO:0000256" key="1">
    <source>
        <dbReference type="ARBA" id="ARBA00023125"/>
    </source>
</evidence>
<dbReference type="PANTHER" id="PTHR46797">
    <property type="entry name" value="HTH-TYPE TRANSCRIPTIONAL REGULATOR"/>
    <property type="match status" value="1"/>
</dbReference>
<evidence type="ECO:0000313" key="4">
    <source>
        <dbReference type="Proteomes" id="UP001317532"/>
    </source>
</evidence>
<evidence type="ECO:0000313" key="3">
    <source>
        <dbReference type="EMBL" id="BDE05538.1"/>
    </source>
</evidence>
<evidence type="ECO:0000259" key="2">
    <source>
        <dbReference type="PROSITE" id="PS50943"/>
    </source>
</evidence>
<dbReference type="KEGG" id="vab:WPS_08140"/>
<sequence length="122" mass="13669">MNDENERVWRGVGEFIRAQRELANLSLRQLADIAKISNPYLSQIERGIHKPSADVLKNLASALKISAETMYTQAGLLDGSPTERAQFEGVEQAIRLDAQLSADQKDTLIRIYRGFLERLPAS</sequence>
<name>A0AAN1XTY0_UNVUL</name>
<dbReference type="EMBL" id="AP025523">
    <property type="protein sequence ID" value="BDE05538.1"/>
    <property type="molecule type" value="Genomic_DNA"/>
</dbReference>
<dbReference type="PANTHER" id="PTHR46797:SF1">
    <property type="entry name" value="METHYLPHOSPHONATE SYNTHASE"/>
    <property type="match status" value="1"/>
</dbReference>
<gene>
    <name evidence="3" type="ORF">WPS_08140</name>
</gene>
<dbReference type="Pfam" id="PF01381">
    <property type="entry name" value="HTH_3"/>
    <property type="match status" value="1"/>
</dbReference>
<dbReference type="InterPro" id="IPR001387">
    <property type="entry name" value="Cro/C1-type_HTH"/>
</dbReference>
<reference evidence="3 4" key="1">
    <citation type="journal article" date="2022" name="ISME Commun">
        <title>Vulcanimicrobium alpinus gen. nov. sp. nov., the first cultivated representative of the candidate phylum 'Eremiobacterota', is a metabolically versatile aerobic anoxygenic phototroph.</title>
        <authorList>
            <person name="Yabe S."/>
            <person name="Muto K."/>
            <person name="Abe K."/>
            <person name="Yokota A."/>
            <person name="Staudigel H."/>
            <person name="Tebo B.M."/>
        </authorList>
    </citation>
    <scope>NUCLEOTIDE SEQUENCE [LARGE SCALE GENOMIC DNA]</scope>
    <source>
        <strain evidence="3 4">WC8-2</strain>
    </source>
</reference>
<dbReference type="GO" id="GO:0003677">
    <property type="term" value="F:DNA binding"/>
    <property type="evidence" value="ECO:0007669"/>
    <property type="project" value="UniProtKB-KW"/>
</dbReference>
<dbReference type="InterPro" id="IPR050807">
    <property type="entry name" value="TransReg_Diox_bact_type"/>
</dbReference>
<dbReference type="Gene3D" id="1.10.260.40">
    <property type="entry name" value="lambda repressor-like DNA-binding domains"/>
    <property type="match status" value="1"/>
</dbReference>
<proteinExistence type="predicted"/>
<feature type="domain" description="HTH cro/C1-type" evidence="2">
    <location>
        <begin position="16"/>
        <end position="70"/>
    </location>
</feature>
<dbReference type="Proteomes" id="UP001317532">
    <property type="component" value="Chromosome"/>
</dbReference>
<dbReference type="SUPFAM" id="SSF47413">
    <property type="entry name" value="lambda repressor-like DNA-binding domains"/>
    <property type="match status" value="1"/>
</dbReference>
<dbReference type="InterPro" id="IPR010982">
    <property type="entry name" value="Lambda_DNA-bd_dom_sf"/>
</dbReference>